<proteinExistence type="predicted"/>
<dbReference type="KEGG" id="ttt:THITE_2110568"/>
<protein>
    <submittedName>
        <fullName evidence="2">Uncharacterized protein</fullName>
    </submittedName>
</protein>
<dbReference type="OrthoDB" id="2446291at2759"/>
<evidence type="ECO:0000256" key="1">
    <source>
        <dbReference type="SAM" id="MobiDB-lite"/>
    </source>
</evidence>
<sequence length="272" mass="28438">MWADEPELLPANPAYSAPFDGDMDMMDTSEPVPGPDQPDIQGHTSIEPPSSEANPPGPSVTGRVPTPIHCNFPAQARVKSWTGGSIGYGDALATTPEEPNAAAFNGNGSVDISSQQPGAPGAAQALVDWTTLHNRPLPSPISECGGEENTETAKMALDPSAPPGSNHLSHVMHEHPLLAGLPPRASSAMEGRSSAREGTPGGEPHNAGGAMDLESAAAVPSPKKGHTRSKHTLSSWTALQPGMKRTFSLGYRADCEKCRMKVPGHFNHIIIS</sequence>
<dbReference type="AlphaFoldDB" id="G2QTK9"/>
<dbReference type="HOGENOM" id="CLU_036637_0_0_1"/>
<name>G2QTK9_THETT</name>
<organism evidence="2 3">
    <name type="scientific">Thermothielavioides terrestris (strain ATCC 38088 / NRRL 8126)</name>
    <name type="common">Thielavia terrestris</name>
    <dbReference type="NCBI Taxonomy" id="578455"/>
    <lineage>
        <taxon>Eukaryota</taxon>
        <taxon>Fungi</taxon>
        <taxon>Dikarya</taxon>
        <taxon>Ascomycota</taxon>
        <taxon>Pezizomycotina</taxon>
        <taxon>Sordariomycetes</taxon>
        <taxon>Sordariomycetidae</taxon>
        <taxon>Sordariales</taxon>
        <taxon>Chaetomiaceae</taxon>
        <taxon>Thermothielavioides</taxon>
        <taxon>Thermothielavioides terrestris</taxon>
    </lineage>
</organism>
<gene>
    <name evidence="2" type="ORF">THITE_2110568</name>
</gene>
<dbReference type="Proteomes" id="UP000008181">
    <property type="component" value="Chromosome 1"/>
</dbReference>
<feature type="compositionally biased region" description="Polar residues" evidence="1">
    <location>
        <begin position="42"/>
        <end position="53"/>
    </location>
</feature>
<dbReference type="eggNOG" id="ENOG502T02S">
    <property type="taxonomic scope" value="Eukaryota"/>
</dbReference>
<reference evidence="2 3" key="1">
    <citation type="journal article" date="2011" name="Nat. Biotechnol.">
        <title>Comparative genomic analysis of the thermophilic biomass-degrading fungi Myceliophthora thermophila and Thielavia terrestris.</title>
        <authorList>
            <person name="Berka R.M."/>
            <person name="Grigoriev I.V."/>
            <person name="Otillar R."/>
            <person name="Salamov A."/>
            <person name="Grimwood J."/>
            <person name="Reid I."/>
            <person name="Ishmael N."/>
            <person name="John T."/>
            <person name="Darmond C."/>
            <person name="Moisan M.-C."/>
            <person name="Henrissat B."/>
            <person name="Coutinho P.M."/>
            <person name="Lombard V."/>
            <person name="Natvig D.O."/>
            <person name="Lindquist E."/>
            <person name="Schmutz J."/>
            <person name="Lucas S."/>
            <person name="Harris P."/>
            <person name="Powlowski J."/>
            <person name="Bellemare A."/>
            <person name="Taylor D."/>
            <person name="Butler G."/>
            <person name="de Vries R.P."/>
            <person name="Allijn I.E."/>
            <person name="van den Brink J."/>
            <person name="Ushinsky S."/>
            <person name="Storms R."/>
            <person name="Powell A.J."/>
            <person name="Paulsen I.T."/>
            <person name="Elbourne L.D.H."/>
            <person name="Baker S.E."/>
            <person name="Magnuson J."/>
            <person name="LaBoissiere S."/>
            <person name="Clutterbuck A.J."/>
            <person name="Martinez D."/>
            <person name="Wogulis M."/>
            <person name="de Leon A.L."/>
            <person name="Rey M.W."/>
            <person name="Tsang A."/>
        </authorList>
    </citation>
    <scope>NUCLEOTIDE SEQUENCE [LARGE SCALE GENOMIC DNA]</scope>
    <source>
        <strain evidence="3">ATCC 38088 / NRRL 8126</strain>
    </source>
</reference>
<dbReference type="RefSeq" id="XP_003650764.1">
    <property type="nucleotide sequence ID" value="XM_003650716.1"/>
</dbReference>
<keyword evidence="3" id="KW-1185">Reference proteome</keyword>
<evidence type="ECO:0000313" key="2">
    <source>
        <dbReference type="EMBL" id="AEO64428.1"/>
    </source>
</evidence>
<dbReference type="GeneID" id="11523990"/>
<dbReference type="EMBL" id="CP003009">
    <property type="protein sequence ID" value="AEO64428.1"/>
    <property type="molecule type" value="Genomic_DNA"/>
</dbReference>
<feature type="region of interest" description="Disordered" evidence="1">
    <location>
        <begin position="180"/>
        <end position="237"/>
    </location>
</feature>
<accession>G2QTK9</accession>
<feature type="region of interest" description="Disordered" evidence="1">
    <location>
        <begin position="1"/>
        <end position="66"/>
    </location>
</feature>
<evidence type="ECO:0000313" key="3">
    <source>
        <dbReference type="Proteomes" id="UP000008181"/>
    </source>
</evidence>